<dbReference type="PANTHER" id="PTHR43547:SF2">
    <property type="entry name" value="HYBRID SIGNAL TRANSDUCTION HISTIDINE KINASE C"/>
    <property type="match status" value="1"/>
</dbReference>
<comment type="catalytic activity">
    <reaction evidence="1">
        <text>ATP + protein L-histidine = ADP + protein N-phospho-L-histidine.</text>
        <dbReference type="EC" id="2.7.13.3"/>
    </reaction>
</comment>
<keyword evidence="5" id="KW-0418">Kinase</keyword>
<dbReference type="Gene3D" id="3.40.50.2300">
    <property type="match status" value="1"/>
</dbReference>
<dbReference type="Pfam" id="PF13185">
    <property type="entry name" value="GAF_2"/>
    <property type="match status" value="1"/>
</dbReference>
<evidence type="ECO:0000256" key="1">
    <source>
        <dbReference type="ARBA" id="ARBA00000085"/>
    </source>
</evidence>
<dbReference type="Pfam" id="PF00072">
    <property type="entry name" value="Response_reg"/>
    <property type="match status" value="1"/>
</dbReference>
<protein>
    <recommendedName>
        <fullName evidence="2">histidine kinase</fullName>
        <ecNumber evidence="2">2.7.13.3</ecNumber>
    </recommendedName>
</protein>
<proteinExistence type="predicted"/>
<dbReference type="GO" id="GO:0005524">
    <property type="term" value="F:ATP binding"/>
    <property type="evidence" value="ECO:0007669"/>
    <property type="project" value="UniProtKB-KW"/>
</dbReference>
<dbReference type="PRINTS" id="PR00344">
    <property type="entry name" value="BCTRLSENSOR"/>
</dbReference>
<dbReference type="InterPro" id="IPR003661">
    <property type="entry name" value="HisK_dim/P_dom"/>
</dbReference>
<keyword evidence="10" id="KW-1185">Reference proteome</keyword>
<dbReference type="PANTHER" id="PTHR43547">
    <property type="entry name" value="TWO-COMPONENT HISTIDINE KINASE"/>
    <property type="match status" value="1"/>
</dbReference>
<gene>
    <name evidence="9" type="ORF">MNR06_16565</name>
</gene>
<feature type="modified residue" description="4-aspartylphosphate" evidence="6">
    <location>
        <position position="474"/>
    </location>
</feature>
<dbReference type="InterPro" id="IPR001789">
    <property type="entry name" value="Sig_transdc_resp-reg_receiver"/>
</dbReference>
<dbReference type="InterPro" id="IPR029016">
    <property type="entry name" value="GAF-like_dom_sf"/>
</dbReference>
<dbReference type="Gene3D" id="3.30.450.40">
    <property type="match status" value="1"/>
</dbReference>
<dbReference type="InterPro" id="IPR004358">
    <property type="entry name" value="Sig_transdc_His_kin-like_C"/>
</dbReference>
<dbReference type="EC" id="2.7.13.3" evidence="2"/>
<feature type="domain" description="Response regulatory" evidence="8">
    <location>
        <begin position="425"/>
        <end position="543"/>
    </location>
</feature>
<dbReference type="InterPro" id="IPR011006">
    <property type="entry name" value="CheY-like_superfamily"/>
</dbReference>
<dbReference type="Proteomes" id="UP000830116">
    <property type="component" value="Chromosome"/>
</dbReference>
<evidence type="ECO:0000313" key="10">
    <source>
        <dbReference type="Proteomes" id="UP000830116"/>
    </source>
</evidence>
<evidence type="ECO:0000256" key="6">
    <source>
        <dbReference type="PROSITE-ProRule" id="PRU00169"/>
    </source>
</evidence>
<accession>A0ABY4C950</accession>
<dbReference type="SUPFAM" id="SSF47384">
    <property type="entry name" value="Homodimeric domain of signal transducing histidine kinase"/>
    <property type="match status" value="1"/>
</dbReference>
<dbReference type="PROSITE" id="PS50110">
    <property type="entry name" value="RESPONSE_REGULATORY"/>
    <property type="match status" value="1"/>
</dbReference>
<evidence type="ECO:0000259" key="7">
    <source>
        <dbReference type="PROSITE" id="PS50109"/>
    </source>
</evidence>
<evidence type="ECO:0000256" key="5">
    <source>
        <dbReference type="ARBA" id="ARBA00022777"/>
    </source>
</evidence>
<evidence type="ECO:0000256" key="3">
    <source>
        <dbReference type="ARBA" id="ARBA00022553"/>
    </source>
</evidence>
<dbReference type="SMART" id="SM00065">
    <property type="entry name" value="GAF"/>
    <property type="match status" value="1"/>
</dbReference>
<dbReference type="SMART" id="SM00387">
    <property type="entry name" value="HATPase_c"/>
    <property type="match status" value="1"/>
</dbReference>
<dbReference type="InterPro" id="IPR036097">
    <property type="entry name" value="HisK_dim/P_sf"/>
</dbReference>
<evidence type="ECO:0000256" key="2">
    <source>
        <dbReference type="ARBA" id="ARBA00012438"/>
    </source>
</evidence>
<reference evidence="9" key="1">
    <citation type="submission" date="2022-03" db="EMBL/GenBank/DDBJ databases">
        <title>Genome Identification and Characterization of new species Bdellovibrio reynosense LBG001 sp. nov. from a Mexico soil sample.</title>
        <authorList>
            <person name="Camilli A."/>
            <person name="Ajao Y."/>
            <person name="Guo X."/>
        </authorList>
    </citation>
    <scope>NUCLEOTIDE SEQUENCE</scope>
    <source>
        <strain evidence="9">LBG001</strain>
    </source>
</reference>
<dbReference type="EMBL" id="CP093442">
    <property type="protein sequence ID" value="UOF01309.1"/>
    <property type="molecule type" value="Genomic_DNA"/>
</dbReference>
<dbReference type="Gene3D" id="3.30.565.10">
    <property type="entry name" value="Histidine kinase-like ATPase, C-terminal domain"/>
    <property type="match status" value="1"/>
</dbReference>
<organism evidence="9 10">
    <name type="scientific">Bdellovibrio reynosensis</name>
    <dbReference type="NCBI Taxonomy" id="2835041"/>
    <lineage>
        <taxon>Bacteria</taxon>
        <taxon>Pseudomonadati</taxon>
        <taxon>Bdellovibrionota</taxon>
        <taxon>Bdellovibrionia</taxon>
        <taxon>Bdellovibrionales</taxon>
        <taxon>Pseudobdellovibrionaceae</taxon>
        <taxon>Bdellovibrio</taxon>
    </lineage>
</organism>
<dbReference type="SUPFAM" id="SSF52172">
    <property type="entry name" value="CheY-like"/>
    <property type="match status" value="1"/>
</dbReference>
<dbReference type="SMART" id="SM00448">
    <property type="entry name" value="REC"/>
    <property type="match status" value="1"/>
</dbReference>
<dbReference type="SUPFAM" id="SSF55781">
    <property type="entry name" value="GAF domain-like"/>
    <property type="match status" value="1"/>
</dbReference>
<dbReference type="PROSITE" id="PS50109">
    <property type="entry name" value="HIS_KIN"/>
    <property type="match status" value="1"/>
</dbReference>
<evidence type="ECO:0000256" key="4">
    <source>
        <dbReference type="ARBA" id="ARBA00022679"/>
    </source>
</evidence>
<dbReference type="CDD" id="cd00082">
    <property type="entry name" value="HisKA"/>
    <property type="match status" value="1"/>
</dbReference>
<dbReference type="Pfam" id="PF02518">
    <property type="entry name" value="HATPase_c"/>
    <property type="match status" value="1"/>
</dbReference>
<keyword evidence="4" id="KW-0808">Transferase</keyword>
<dbReference type="InterPro" id="IPR003594">
    <property type="entry name" value="HATPase_dom"/>
</dbReference>
<evidence type="ECO:0000313" key="9">
    <source>
        <dbReference type="EMBL" id="UOF01309.1"/>
    </source>
</evidence>
<keyword evidence="3 6" id="KW-0597">Phosphoprotein</keyword>
<dbReference type="Pfam" id="PF00512">
    <property type="entry name" value="HisKA"/>
    <property type="match status" value="1"/>
</dbReference>
<dbReference type="InterPro" id="IPR036890">
    <property type="entry name" value="HATPase_C_sf"/>
</dbReference>
<feature type="domain" description="Histidine kinase" evidence="7">
    <location>
        <begin position="182"/>
        <end position="400"/>
    </location>
</feature>
<dbReference type="InterPro" id="IPR003018">
    <property type="entry name" value="GAF"/>
</dbReference>
<keyword evidence="9" id="KW-0547">Nucleotide-binding</keyword>
<dbReference type="SUPFAM" id="SSF55874">
    <property type="entry name" value="ATPase domain of HSP90 chaperone/DNA topoisomerase II/histidine kinase"/>
    <property type="match status" value="1"/>
</dbReference>
<keyword evidence="9" id="KW-0067">ATP-binding</keyword>
<dbReference type="RefSeq" id="WP_243537737.1">
    <property type="nucleotide sequence ID" value="NZ_CP093442.1"/>
</dbReference>
<name>A0ABY4C950_9BACT</name>
<dbReference type="SMART" id="SM00388">
    <property type="entry name" value="HisKA"/>
    <property type="match status" value="1"/>
</dbReference>
<evidence type="ECO:0000259" key="8">
    <source>
        <dbReference type="PROSITE" id="PS50110"/>
    </source>
</evidence>
<dbReference type="Gene3D" id="1.10.287.130">
    <property type="match status" value="1"/>
</dbReference>
<sequence length="545" mass="60093">MYDGSIKKLVQVIQDLSAVRTLDEVMAIVRTAARDFAQADGATFVLRDNDMCFYADEDAIAPLWKGQRFPMINCISGWSMLNKQAVIIEDIYKDPRIPHDAYRPTFVKSLAITPIRKESPIGVIGTYWKDQRKPSAEQLELLQALADSVSVALENLNLYSSLQSRIEDLKTANRAKDEFLMTVSHELRTPLNAILGWSEILLEANSDPAENKLGLETIERNAKNQMRIVEDLLDSSRIVSGNFHLEKVPVDIVKIVKEVINDISVQAQRKKLSIVFNSEIDCALVFADPERIKQVVNNILVNGIKFSPPQNIIIVDISVKGPTLKISCKDFGEGIEAELIPLIFDRFRQADSSLTRKYGGLGLGLSIARYLSEAHKGNLQVESPGKGLGSTFIISLPLLEATTTQVDGVTKALSSSPAKPLAGTNILVIDDDEDCLTVVATALRMHGADVQCADSVQGALNLPQEYKPQMIVCDLSMPDEDGFSFVDKIRHGKTRFESKIPMMALSAFADKGNEKKALHQGFNLFVGKPVGVTQLVKSLLNLKSV</sequence>
<dbReference type="InterPro" id="IPR005467">
    <property type="entry name" value="His_kinase_dom"/>
</dbReference>